<dbReference type="GO" id="GO:0003824">
    <property type="term" value="F:catalytic activity"/>
    <property type="evidence" value="ECO:0007669"/>
    <property type="project" value="InterPro"/>
</dbReference>
<accession>A0A0U9HMI8</accession>
<dbReference type="GO" id="GO:0009288">
    <property type="term" value="C:bacterial-type flagellum"/>
    <property type="evidence" value="ECO:0007669"/>
    <property type="project" value="InterPro"/>
</dbReference>
<comment type="caution">
    <text evidence="2">The sequence shown here is derived from an EMBL/GenBank/DDBJ whole genome shotgun (WGS) entry which is preliminary data.</text>
</comment>
<dbReference type="OrthoDB" id="9773007at2"/>
<dbReference type="EMBL" id="BCNO01000001">
    <property type="protein sequence ID" value="GAQ94235.1"/>
    <property type="molecule type" value="Genomic_DNA"/>
</dbReference>
<dbReference type="SUPFAM" id="SSF75708">
    <property type="entry name" value="Chemotaxis phosphatase CheZ"/>
    <property type="match status" value="1"/>
</dbReference>
<dbReference type="Pfam" id="PF01584">
    <property type="entry name" value="CheW"/>
    <property type="match status" value="1"/>
</dbReference>
<dbReference type="InterPro" id="IPR007439">
    <property type="entry name" value="Chemotax_Pase_CheZ"/>
</dbReference>
<name>A0A0U9HMI8_9BACT</name>
<dbReference type="Gene3D" id="2.40.50.180">
    <property type="entry name" value="CheA-289, Domain 4"/>
    <property type="match status" value="1"/>
</dbReference>
<dbReference type="PROSITE" id="PS50851">
    <property type="entry name" value="CHEW"/>
    <property type="match status" value="1"/>
</dbReference>
<dbReference type="AlphaFoldDB" id="A0A0U9HMI8"/>
<proteinExistence type="predicted"/>
<dbReference type="Proteomes" id="UP000054976">
    <property type="component" value="Unassembled WGS sequence"/>
</dbReference>
<dbReference type="RefSeq" id="WP_059175703.1">
    <property type="nucleotide sequence ID" value="NZ_BCNO01000001.1"/>
</dbReference>
<evidence type="ECO:0000313" key="3">
    <source>
        <dbReference type="Proteomes" id="UP000054976"/>
    </source>
</evidence>
<dbReference type="STRING" id="86166.TAGGR_1414"/>
<feature type="domain" description="CheW-like" evidence="1">
    <location>
        <begin position="1"/>
        <end position="138"/>
    </location>
</feature>
<dbReference type="SMART" id="SM00260">
    <property type="entry name" value="CheW"/>
    <property type="match status" value="1"/>
</dbReference>
<dbReference type="GO" id="GO:0006935">
    <property type="term" value="P:chemotaxis"/>
    <property type="evidence" value="ECO:0007669"/>
    <property type="project" value="InterPro"/>
</dbReference>
<dbReference type="PANTHER" id="PTHR22617:SF23">
    <property type="entry name" value="CHEMOTAXIS PROTEIN CHEW"/>
    <property type="match status" value="1"/>
</dbReference>
<dbReference type="Pfam" id="PF04344">
    <property type="entry name" value="CheZ"/>
    <property type="match status" value="2"/>
</dbReference>
<gene>
    <name evidence="2" type="ORF">TAGGR_1414</name>
</gene>
<reference evidence="3" key="1">
    <citation type="submission" date="2016-01" db="EMBL/GenBank/DDBJ databases">
        <title>Draft genome sequence of Thermodesulfovibrio aggregans strain TGE-P1.</title>
        <authorList>
            <person name="Sekiguchi Y."/>
            <person name="Ohashi A."/>
            <person name="Matsuura N."/>
            <person name="Tourlousse M.D."/>
        </authorList>
    </citation>
    <scope>NUCLEOTIDE SEQUENCE [LARGE SCALE GENOMIC DNA]</scope>
    <source>
        <strain evidence="3">TGE-P1</strain>
    </source>
</reference>
<protein>
    <submittedName>
        <fullName evidence="2">Chemotaxis protein CheZ</fullName>
    </submittedName>
</protein>
<dbReference type="GO" id="GO:0005829">
    <property type="term" value="C:cytosol"/>
    <property type="evidence" value="ECO:0007669"/>
    <property type="project" value="TreeGrafter"/>
</dbReference>
<dbReference type="InterPro" id="IPR039315">
    <property type="entry name" value="CheW"/>
</dbReference>
<organism evidence="2 3">
    <name type="scientific">Thermodesulfovibrio aggregans</name>
    <dbReference type="NCBI Taxonomy" id="86166"/>
    <lineage>
        <taxon>Bacteria</taxon>
        <taxon>Pseudomonadati</taxon>
        <taxon>Nitrospirota</taxon>
        <taxon>Thermodesulfovibrionia</taxon>
        <taxon>Thermodesulfovibrionales</taxon>
        <taxon>Thermodesulfovibrionaceae</taxon>
        <taxon>Thermodesulfovibrio</taxon>
    </lineage>
</organism>
<evidence type="ECO:0000259" key="1">
    <source>
        <dbReference type="PROSITE" id="PS50851"/>
    </source>
</evidence>
<keyword evidence="3" id="KW-1185">Reference proteome</keyword>
<dbReference type="GO" id="GO:0007165">
    <property type="term" value="P:signal transduction"/>
    <property type="evidence" value="ECO:0007669"/>
    <property type="project" value="InterPro"/>
</dbReference>
<dbReference type="InterPro" id="IPR002545">
    <property type="entry name" value="CheW-lke_dom"/>
</dbReference>
<dbReference type="Gene3D" id="2.30.30.40">
    <property type="entry name" value="SH3 Domains"/>
    <property type="match status" value="1"/>
</dbReference>
<dbReference type="PANTHER" id="PTHR22617">
    <property type="entry name" value="CHEMOTAXIS SENSOR HISTIDINE KINASE-RELATED"/>
    <property type="match status" value="1"/>
</dbReference>
<dbReference type="InterPro" id="IPR036061">
    <property type="entry name" value="CheW-like_dom_sf"/>
</dbReference>
<dbReference type="SUPFAM" id="SSF50341">
    <property type="entry name" value="CheW-like"/>
    <property type="match status" value="1"/>
</dbReference>
<dbReference type="Gene3D" id="1.10.287.500">
    <property type="entry name" value="Helix hairpin bin"/>
    <property type="match status" value="1"/>
</dbReference>
<sequence length="394" mass="44682">MRQYIGFILGKNEYTVPILKVQEIIKLPQITKMPGVPYYVEGVTNLRGRVIPIINLKRILGIPEENNAGKVIVISSGKITFGALVDDITGVINIDEKTIEPAEEFMQHGQTQIEGVARLNDRLLILLDTKKLIPAEDQSLFEEEIVEVHDEGEKLEVIKKISGIGGEMTVTEVIDPVKFYEQKGIGKDDPKYILIEEITNFMNAVSQGDYEQADKIMNNIIQKSQSDLFKEVGKVARKLHDALKSFREVLDPRLKEIATEQMPRAVDQLQMVIDKTEEAANKTMEIVEKYILKMDDLANHIRGLQGPQESVEFLREFKNSLEDDLTEILTTQSFQDLTGQVLKKVINLVGDLEVELVRLITTFGLKIEEKDIAKKEIEKVSQEDVDELLKEFGF</sequence>
<dbReference type="GO" id="GO:0050920">
    <property type="term" value="P:regulation of chemotaxis"/>
    <property type="evidence" value="ECO:0007669"/>
    <property type="project" value="InterPro"/>
</dbReference>
<evidence type="ECO:0000313" key="2">
    <source>
        <dbReference type="EMBL" id="GAQ94235.1"/>
    </source>
</evidence>